<keyword evidence="1" id="KW-0645">Protease</keyword>
<dbReference type="Proteomes" id="UP000075288">
    <property type="component" value="Unassembled WGS sequence"/>
</dbReference>
<name>A0A150JYR9_HEYCO</name>
<dbReference type="SUPFAM" id="SSF55920">
    <property type="entry name" value="Creatinase/aminopeptidase"/>
    <property type="match status" value="1"/>
</dbReference>
<dbReference type="GO" id="GO:0004239">
    <property type="term" value="F:initiator methionyl aminopeptidase activity"/>
    <property type="evidence" value="ECO:0007669"/>
    <property type="project" value="UniProtKB-EC"/>
</dbReference>
<keyword evidence="1" id="KW-0378">Hydrolase</keyword>
<reference evidence="1 2" key="1">
    <citation type="submission" date="2016-01" db="EMBL/GenBank/DDBJ databases">
        <title>Genome Sequences of Twelve Sporeforming Bacillus Species Isolated from Foods.</title>
        <authorList>
            <person name="Berendsen E.M."/>
            <person name="Wells-Bennik M.H."/>
            <person name="Krawcyk A.O."/>
            <person name="De Jong A."/>
            <person name="Holsappel S."/>
            <person name="Eijlander R.T."/>
            <person name="Kuipers O.P."/>
        </authorList>
    </citation>
    <scope>NUCLEOTIDE SEQUENCE [LARGE SCALE GENOMIC DNA]</scope>
    <source>
        <strain evidence="1 2">B4098</strain>
    </source>
</reference>
<sequence>MVNIGSYETKMDDNGWTARTRDGSLSAQYEHTIAVTKDGIVIITDQED</sequence>
<dbReference type="EMBL" id="LQYG01000049">
    <property type="protein sequence ID" value="KYC62440.1"/>
    <property type="molecule type" value="Genomic_DNA"/>
</dbReference>
<dbReference type="EC" id="3.4.11.18" evidence="1"/>
<accession>A0A150JYR9</accession>
<evidence type="ECO:0000313" key="1">
    <source>
        <dbReference type="EMBL" id="KYC62440.1"/>
    </source>
</evidence>
<protein>
    <submittedName>
        <fullName evidence="1">Methionine aminopeptidase</fullName>
        <ecNumber evidence="1">3.4.11.18</ecNumber>
    </submittedName>
</protein>
<dbReference type="AlphaFoldDB" id="A0A150JYR9"/>
<organism evidence="1 2">
    <name type="scientific">Heyndrickxia coagulans</name>
    <name type="common">Weizmannia coagulans</name>
    <dbReference type="NCBI Taxonomy" id="1398"/>
    <lineage>
        <taxon>Bacteria</taxon>
        <taxon>Bacillati</taxon>
        <taxon>Bacillota</taxon>
        <taxon>Bacilli</taxon>
        <taxon>Bacillales</taxon>
        <taxon>Bacillaceae</taxon>
        <taxon>Heyndrickxia</taxon>
    </lineage>
</organism>
<proteinExistence type="predicted"/>
<keyword evidence="1" id="KW-0031">Aminopeptidase</keyword>
<comment type="caution">
    <text evidence="1">The sequence shown here is derived from an EMBL/GenBank/DDBJ whole genome shotgun (WGS) entry which is preliminary data.</text>
</comment>
<dbReference type="Gene3D" id="3.90.230.10">
    <property type="entry name" value="Creatinase/methionine aminopeptidase superfamily"/>
    <property type="match status" value="1"/>
</dbReference>
<evidence type="ECO:0000313" key="2">
    <source>
        <dbReference type="Proteomes" id="UP000075288"/>
    </source>
</evidence>
<gene>
    <name evidence="1" type="ORF">B4098_1847</name>
</gene>
<dbReference type="InterPro" id="IPR036005">
    <property type="entry name" value="Creatinase/aminopeptidase-like"/>
</dbReference>